<dbReference type="InterPro" id="IPR010559">
    <property type="entry name" value="Sig_transdc_His_kin_internal"/>
</dbReference>
<accession>A0A916JDF2</accession>
<dbReference type="Pfam" id="PF06580">
    <property type="entry name" value="His_kinase"/>
    <property type="match status" value="1"/>
</dbReference>
<dbReference type="RefSeq" id="WP_215239649.1">
    <property type="nucleotide sequence ID" value="NZ_CAJRAF010000002.1"/>
</dbReference>
<dbReference type="InterPro" id="IPR036890">
    <property type="entry name" value="HATPase_C_sf"/>
</dbReference>
<dbReference type="Proteomes" id="UP000680038">
    <property type="component" value="Unassembled WGS sequence"/>
</dbReference>
<feature type="domain" description="Signal transduction histidine kinase internal region" evidence="2">
    <location>
        <begin position="334"/>
        <end position="409"/>
    </location>
</feature>
<keyword evidence="4" id="KW-1185">Reference proteome</keyword>
<name>A0A916JDF2_9BACT</name>
<dbReference type="AlphaFoldDB" id="A0A916JDF2"/>
<evidence type="ECO:0000313" key="4">
    <source>
        <dbReference type="Proteomes" id="UP000680038"/>
    </source>
</evidence>
<dbReference type="PANTHER" id="PTHR34220:SF7">
    <property type="entry name" value="SENSOR HISTIDINE KINASE YPDA"/>
    <property type="match status" value="1"/>
</dbReference>
<feature type="transmembrane region" description="Helical" evidence="1">
    <location>
        <begin position="295"/>
        <end position="314"/>
    </location>
</feature>
<dbReference type="EMBL" id="CAJRAF010000002">
    <property type="protein sequence ID" value="CAG5003234.1"/>
    <property type="molecule type" value="Genomic_DNA"/>
</dbReference>
<evidence type="ECO:0000256" key="1">
    <source>
        <dbReference type="SAM" id="Phobius"/>
    </source>
</evidence>
<keyword evidence="1" id="KW-0472">Membrane</keyword>
<evidence type="ECO:0000259" key="2">
    <source>
        <dbReference type="Pfam" id="PF06580"/>
    </source>
</evidence>
<sequence length="527" mass="60953">MIVKPTVLAVCVLLIFKIPGFAQRITVFGKAPVRIEGQGLLIKQMRDRRFVDDIGSCPVEKVVPVYLSGSWITIQTTDSPYGSSLSFSEGNRENTLYLNHYKYRKLYARLFYTQTPISGQTYIPPADRVATTNRKVILSDHEMVVYSFLKVNDFFFLDFLDYKTDSLVRRYYIKRVKTEPRIHAFVQQARAKYAGNKYADTKIVLDKQYKLLLLPDRQTRFMLSGSPRLTDSSVRYDLANLKTGDTLHYTGAGRIIIPGLAAGTQYVLKLYDEFQPETVRVYFLDIQPYWYRSNLFYFLAGVLIFSVSVLFVLIRQRRRARISRQEQTETEQHLRMVQSQLNPHFTFNALSSIQGLINTGRIDEANHYLREFSLLLRKTLERDQHAFNTLDREIQMMQTYIGLEQLRFRFHFEISLSPNLNPSETNIPTLLLQPLLENAIKHGISELGENGLLSVNFIQETDKLIVVIKDNGKGFDHSSVTGYGLRLTRERILAINGLLGEKKIEFFVNNRIGTEVTILFHHWIDIS</sequence>
<proteinExistence type="predicted"/>
<organism evidence="3 4">
    <name type="scientific">Dyadobacter helix</name>
    <dbReference type="NCBI Taxonomy" id="2822344"/>
    <lineage>
        <taxon>Bacteria</taxon>
        <taxon>Pseudomonadati</taxon>
        <taxon>Bacteroidota</taxon>
        <taxon>Cytophagia</taxon>
        <taxon>Cytophagales</taxon>
        <taxon>Spirosomataceae</taxon>
        <taxon>Dyadobacter</taxon>
    </lineage>
</organism>
<dbReference type="GO" id="GO:0000155">
    <property type="term" value="F:phosphorelay sensor kinase activity"/>
    <property type="evidence" value="ECO:0007669"/>
    <property type="project" value="InterPro"/>
</dbReference>
<dbReference type="InterPro" id="IPR050640">
    <property type="entry name" value="Bact_2-comp_sensor_kinase"/>
</dbReference>
<dbReference type="SUPFAM" id="SSF55874">
    <property type="entry name" value="ATPase domain of HSP90 chaperone/DNA topoisomerase II/histidine kinase"/>
    <property type="match status" value="1"/>
</dbReference>
<reference evidence="3" key="1">
    <citation type="submission" date="2021-04" db="EMBL/GenBank/DDBJ databases">
        <authorList>
            <person name="Rodrigo-Torres L."/>
            <person name="Arahal R. D."/>
            <person name="Lucena T."/>
        </authorList>
    </citation>
    <scope>NUCLEOTIDE SEQUENCE</scope>
    <source>
        <strain evidence="3">CECT 9275</strain>
    </source>
</reference>
<gene>
    <name evidence="3" type="ORF">DYBT9275_03106</name>
</gene>
<dbReference type="Gene3D" id="3.30.565.10">
    <property type="entry name" value="Histidine kinase-like ATPase, C-terminal domain"/>
    <property type="match status" value="1"/>
</dbReference>
<keyword evidence="1" id="KW-1133">Transmembrane helix</keyword>
<protein>
    <recommendedName>
        <fullName evidence="2">Signal transduction histidine kinase internal region domain-containing protein</fullName>
    </recommendedName>
</protein>
<dbReference type="GO" id="GO:0016020">
    <property type="term" value="C:membrane"/>
    <property type="evidence" value="ECO:0007669"/>
    <property type="project" value="InterPro"/>
</dbReference>
<evidence type="ECO:0000313" key="3">
    <source>
        <dbReference type="EMBL" id="CAG5003234.1"/>
    </source>
</evidence>
<keyword evidence="1" id="KW-0812">Transmembrane</keyword>
<dbReference type="PANTHER" id="PTHR34220">
    <property type="entry name" value="SENSOR HISTIDINE KINASE YPDA"/>
    <property type="match status" value="1"/>
</dbReference>
<comment type="caution">
    <text evidence="3">The sequence shown here is derived from an EMBL/GenBank/DDBJ whole genome shotgun (WGS) entry which is preliminary data.</text>
</comment>